<evidence type="ECO:0000259" key="4">
    <source>
        <dbReference type="PROSITE" id="PS50878"/>
    </source>
</evidence>
<dbReference type="SUPFAM" id="SSF56672">
    <property type="entry name" value="DNA/RNA polymerases"/>
    <property type="match status" value="1"/>
</dbReference>
<dbReference type="Pfam" id="PF14529">
    <property type="entry name" value="Exo_endo_phos_2"/>
    <property type="match status" value="1"/>
</dbReference>
<dbReference type="PANTHER" id="PTHR33481:SF1">
    <property type="entry name" value="ENDONUCLEASE_EXONUCLEASE_PHOSPHATASE DOMAIN-CONTAINING PROTEIN-RELATED"/>
    <property type="match status" value="1"/>
</dbReference>
<keyword evidence="2" id="KW-0496">Mitochondrion</keyword>
<dbReference type="Pfam" id="PF00078">
    <property type="entry name" value="RVT_1"/>
    <property type="match status" value="1"/>
</dbReference>
<comment type="subcellular location">
    <subcellularLocation>
        <location evidence="1">Mitochondrion</location>
    </subcellularLocation>
</comment>
<dbReference type="EMBL" id="JARUPT010000616">
    <property type="protein sequence ID" value="KAK0369741.1"/>
    <property type="molecule type" value="Genomic_DNA"/>
</dbReference>
<organism evidence="5 6">
    <name type="scientific">Colletotrichum limetticola</name>
    <dbReference type="NCBI Taxonomy" id="1209924"/>
    <lineage>
        <taxon>Eukaryota</taxon>
        <taxon>Fungi</taxon>
        <taxon>Dikarya</taxon>
        <taxon>Ascomycota</taxon>
        <taxon>Pezizomycotina</taxon>
        <taxon>Sordariomycetes</taxon>
        <taxon>Hypocreomycetidae</taxon>
        <taxon>Glomerellales</taxon>
        <taxon>Glomerellaceae</taxon>
        <taxon>Colletotrichum</taxon>
        <taxon>Colletotrichum acutatum species complex</taxon>
    </lineage>
</organism>
<dbReference type="InterPro" id="IPR043502">
    <property type="entry name" value="DNA/RNA_pol_sf"/>
</dbReference>
<dbReference type="SUPFAM" id="SSF56219">
    <property type="entry name" value="DNase I-like"/>
    <property type="match status" value="1"/>
</dbReference>
<dbReference type="InterPro" id="IPR005135">
    <property type="entry name" value="Endo/exonuclease/phosphatase"/>
</dbReference>
<accession>A0ABQ9PCV1</accession>
<protein>
    <recommendedName>
        <fullName evidence="4">Reverse transcriptase domain-containing protein</fullName>
    </recommendedName>
</protein>
<dbReference type="PROSITE" id="PS50878">
    <property type="entry name" value="RT_POL"/>
    <property type="match status" value="1"/>
</dbReference>
<name>A0ABQ9PCV1_9PEZI</name>
<evidence type="ECO:0000313" key="6">
    <source>
        <dbReference type="Proteomes" id="UP001169217"/>
    </source>
</evidence>
<gene>
    <name evidence="5" type="ORF">CLIM01_12899</name>
</gene>
<proteinExistence type="predicted"/>
<dbReference type="InterPro" id="IPR000477">
    <property type="entry name" value="RT_dom"/>
</dbReference>
<feature type="region of interest" description="Disordered" evidence="3">
    <location>
        <begin position="158"/>
        <end position="189"/>
    </location>
</feature>
<dbReference type="PANTHER" id="PTHR33481">
    <property type="entry name" value="REVERSE TRANSCRIPTASE"/>
    <property type="match status" value="1"/>
</dbReference>
<keyword evidence="6" id="KW-1185">Reference proteome</keyword>
<evidence type="ECO:0000313" key="5">
    <source>
        <dbReference type="EMBL" id="KAK0369741.1"/>
    </source>
</evidence>
<evidence type="ECO:0000256" key="3">
    <source>
        <dbReference type="SAM" id="MobiDB-lite"/>
    </source>
</evidence>
<sequence length="1379" mass="154519">MDRELDSMSITVAREVVAASDEDLPSRRVRKPSAKVRLNQTPQEIIDNATDGATETADGSRRTATTRAATLAKERAKPIEDDDKGLLLTMGKQVKELHTAVKIMFDAWKKSEAWNKNVEAELRVVYKRVEDESAKTNENLEAIAAVAATRNSPSASYADAARSGLGGQGRDSRVATLGNATPPSRSDPLFCTIDTSRVDEMSDKPNAGRIRAAVEKELRAMDGQSSWRCRAITVDPRNADRIRIICRDDAEHRLVKQIAEKSFGPGTRVLQDELYPVKIDNALSRENETTVAKISWLSKKDMPKAYGSMVVFVTKASDARRLISEGFFHVGGESGTTMAFERRPRPQQCYNCQQITRHKAYQCANPQAEVHESLMNDEALRDFTAIAVQEPWAWRIEGKAITVPMGHSRWTRMVPTEWRDEGRWGIRSLLWVNNEVGAEQVSIASSDITAAVVRLPDRRLLVASVYVPVQKPEMLRQACDLLKQAITNVRGGTGERVDVVLVGDFNCHDYLWGGDDVSEGRQGEADPIIELMSEYSLRSLLPRGTKTWEKNDAAMTIDLSLASEELARSVVRCALHETDHGSDHRAIETTFDIAAPEMESRPRLLLKNAPWKQINERVEANLGRMPTGGTVQQQTDRLMSVVCEAVEALTPKAKPSPYAKRWWTADLTQLRQIHTHWRDRARAERRAGNTQFELEKRARSAAKQYHDAIRQQKKSHWEDFLAGDTNIWKAAKYLDASKGASFDKIPHLKRADGSQTEDAAEQAEELLSTFFPPLPNTIEGRGSGHREVERQLFAAKPWKAPGEDGLPVAVWKHTRPVVKGRVLSLFQDSLDEGTLPQQWRHAKNIPLKKPNKSDYGVAKAWRPISRLSTLGKVLESVLAERISHAVETFGLLPTSHFGARKQRSVEQALVLLQEYIYRAWRKRKVVSLVSFDVKGAYNGVYKERLLQRLRARGMPEKLVRWVDAFCSHRTASILVNGHESEARPLPQAGLPQGSPLSPVLFLFFNADLVQHHIDETGGALAFVDDYTAWITGRSREANREGIQNIIDRALEWERRSGATFETDKTAIIHFTRNWRLPADSTSFVIKGDTVRPKDHVKVLGVTMDTKLRFEKHIADATTKGLEAVLGLRRLKGLSPATARQLFVAAVAPTMDYASNVWRYRCRAAQMRVINRRQRIGAQAIVGTFNTVATAVAEAKASIQSAQERYDRKSTTFWVRMRGLPKSHPLRRLRAVAFRRFPSPFQLMAEAYRGLPLDKLETIEGYSITPWEARIDTVVDDDAVKVTEAIQSGWAVRIATGSSARNGVVGYGIRGGGGVITASRTFGQRTEQNPYVAELAALAEAVKSFPQRLDYRAIHVFTRNKAAVLAIRNPRQQSGQREIR</sequence>
<reference evidence="5" key="1">
    <citation type="submission" date="2023-04" db="EMBL/GenBank/DDBJ databases">
        <title>Colletotrichum limetticola genome sequence.</title>
        <authorList>
            <person name="Baroncelli R."/>
        </authorList>
    </citation>
    <scope>NUCLEOTIDE SEQUENCE</scope>
    <source>
        <strain evidence="5">KLA-Anderson</strain>
    </source>
</reference>
<dbReference type="Proteomes" id="UP001169217">
    <property type="component" value="Unassembled WGS sequence"/>
</dbReference>
<comment type="caution">
    <text evidence="5">The sequence shown here is derived from an EMBL/GenBank/DDBJ whole genome shotgun (WGS) entry which is preliminary data.</text>
</comment>
<dbReference type="CDD" id="cd01650">
    <property type="entry name" value="RT_nLTR_like"/>
    <property type="match status" value="1"/>
</dbReference>
<feature type="domain" description="Reverse transcriptase" evidence="4">
    <location>
        <begin position="828"/>
        <end position="1103"/>
    </location>
</feature>
<evidence type="ECO:0000256" key="2">
    <source>
        <dbReference type="ARBA" id="ARBA00023128"/>
    </source>
</evidence>
<dbReference type="Gene3D" id="3.60.10.10">
    <property type="entry name" value="Endonuclease/exonuclease/phosphatase"/>
    <property type="match status" value="1"/>
</dbReference>
<evidence type="ECO:0000256" key="1">
    <source>
        <dbReference type="ARBA" id="ARBA00004173"/>
    </source>
</evidence>
<dbReference type="InterPro" id="IPR036691">
    <property type="entry name" value="Endo/exonu/phosph_ase_sf"/>
</dbReference>